<proteinExistence type="inferred from homology"/>
<dbReference type="RefSeq" id="WP_070792899.1">
    <property type="nucleotide sequence ID" value="NZ_MKIR01000024.1"/>
</dbReference>
<dbReference type="PANTHER" id="PTHR33991">
    <property type="entry name" value="DNA REPAIR PROTEIN RECO"/>
    <property type="match status" value="1"/>
</dbReference>
<dbReference type="InterPro" id="IPR037278">
    <property type="entry name" value="ARFGAP/RecO"/>
</dbReference>
<evidence type="ECO:0000256" key="1">
    <source>
        <dbReference type="ARBA" id="ARBA00007452"/>
    </source>
</evidence>
<dbReference type="Gene3D" id="1.20.1440.120">
    <property type="entry name" value="Recombination protein O, C-terminal domain"/>
    <property type="match status" value="1"/>
</dbReference>
<dbReference type="Proteomes" id="UP000178622">
    <property type="component" value="Unassembled WGS sequence"/>
</dbReference>
<dbReference type="Gene3D" id="2.40.50.140">
    <property type="entry name" value="Nucleic acid-binding proteins"/>
    <property type="match status" value="1"/>
</dbReference>
<keyword evidence="3 7" id="KW-0227">DNA damage</keyword>
<evidence type="ECO:0000256" key="7">
    <source>
        <dbReference type="HAMAP-Rule" id="MF_00201"/>
    </source>
</evidence>
<sequence>MPQMESNALVLYSQNYKEQDKLVKIFTKEHGKRMFFLKNPSKSRLNFGIQPLTSANMIFQINDTGFSFINDISEVRIFKNINEDIFLNAHAAYLVALADASISDNIKDVPLFEFLTKSLELIDSRFDREVITNIFELQIMGHFGSSIDFSQCVFCHRTDLPMDYSFKYNGCLCINHFNEDERRSHLDPNVIYFANLFMHVDLNKIQNISLKDDLKKKIRLFIDELYEEYVGIHLKPKKFLDQMDSWSSLMTDLGQARKSEENDKES</sequence>
<evidence type="ECO:0000259" key="8">
    <source>
        <dbReference type="Pfam" id="PF11967"/>
    </source>
</evidence>
<dbReference type="AlphaFoldDB" id="A0A1E8GJU6"/>
<dbReference type="GO" id="GO:0006310">
    <property type="term" value="P:DNA recombination"/>
    <property type="evidence" value="ECO:0007669"/>
    <property type="project" value="UniProtKB-UniRule"/>
</dbReference>
<comment type="caution">
    <text evidence="9">The sequence shown here is derived from an EMBL/GenBank/DDBJ whole genome shotgun (WGS) entry which is preliminary data.</text>
</comment>
<evidence type="ECO:0000256" key="2">
    <source>
        <dbReference type="ARBA" id="ARBA00021310"/>
    </source>
</evidence>
<dbReference type="GO" id="GO:0006302">
    <property type="term" value="P:double-strand break repair"/>
    <property type="evidence" value="ECO:0007669"/>
    <property type="project" value="TreeGrafter"/>
</dbReference>
<feature type="domain" description="DNA replication/recombination mediator RecO N-terminal" evidence="8">
    <location>
        <begin position="1"/>
        <end position="75"/>
    </location>
</feature>
<dbReference type="GO" id="GO:0043590">
    <property type="term" value="C:bacterial nucleoid"/>
    <property type="evidence" value="ECO:0007669"/>
    <property type="project" value="TreeGrafter"/>
</dbReference>
<protein>
    <recommendedName>
        <fullName evidence="2 7">DNA repair protein RecO</fullName>
    </recommendedName>
    <alternativeName>
        <fullName evidence="6 7">Recombination protein O</fullName>
    </alternativeName>
</protein>
<reference evidence="10" key="1">
    <citation type="submission" date="2016-09" db="EMBL/GenBank/DDBJ databases">
        <title>Draft genome sequence of a novel species of the family Streptococcaceae isolated from flowers.</title>
        <authorList>
            <person name="Chuah L.-O."/>
            <person name="Yap K.-P."/>
            <person name="Thong K.L."/>
            <person name="Liong M.T."/>
            <person name="Ahmad R."/>
            <person name="Rusul G."/>
        </authorList>
    </citation>
    <scope>NUCLEOTIDE SEQUENCE [LARGE SCALE GENOMIC DNA]</scope>
    <source>
        <strain evidence="10">DF1</strain>
    </source>
</reference>
<dbReference type="HAMAP" id="MF_00201">
    <property type="entry name" value="RecO"/>
    <property type="match status" value="1"/>
</dbReference>
<evidence type="ECO:0000256" key="5">
    <source>
        <dbReference type="ARBA" id="ARBA00023204"/>
    </source>
</evidence>
<dbReference type="InterPro" id="IPR012340">
    <property type="entry name" value="NA-bd_OB-fold"/>
</dbReference>
<evidence type="ECO:0000313" key="10">
    <source>
        <dbReference type="Proteomes" id="UP000178622"/>
    </source>
</evidence>
<dbReference type="InterPro" id="IPR022572">
    <property type="entry name" value="DNA_rep/recomb_RecO_N"/>
</dbReference>
<comment type="function">
    <text evidence="7">Involved in DNA repair and RecF pathway recombination.</text>
</comment>
<evidence type="ECO:0000313" key="9">
    <source>
        <dbReference type="EMBL" id="OFI48502.1"/>
    </source>
</evidence>
<dbReference type="InterPro" id="IPR042242">
    <property type="entry name" value="RecO_C"/>
</dbReference>
<evidence type="ECO:0000256" key="4">
    <source>
        <dbReference type="ARBA" id="ARBA00023172"/>
    </source>
</evidence>
<dbReference type="NCBIfam" id="TIGR00613">
    <property type="entry name" value="reco"/>
    <property type="match status" value="1"/>
</dbReference>
<dbReference type="EMBL" id="MKIR01000024">
    <property type="protein sequence ID" value="OFI48502.1"/>
    <property type="molecule type" value="Genomic_DNA"/>
</dbReference>
<dbReference type="Pfam" id="PF11967">
    <property type="entry name" value="RecO_N"/>
    <property type="match status" value="1"/>
</dbReference>
<keyword evidence="10" id="KW-1185">Reference proteome</keyword>
<evidence type="ECO:0000256" key="6">
    <source>
        <dbReference type="ARBA" id="ARBA00033409"/>
    </source>
</evidence>
<comment type="similarity">
    <text evidence="1 7">Belongs to the RecO family.</text>
</comment>
<dbReference type="OrthoDB" id="9797083at2"/>
<dbReference type="PANTHER" id="PTHR33991:SF1">
    <property type="entry name" value="DNA REPAIR PROTEIN RECO"/>
    <property type="match status" value="1"/>
</dbReference>
<name>A0A1E8GJU6_9LACT</name>
<accession>A0A1E8GJU6</accession>
<evidence type="ECO:0000256" key="3">
    <source>
        <dbReference type="ARBA" id="ARBA00022763"/>
    </source>
</evidence>
<organism evidence="9 10">
    <name type="scientific">Floricoccus tropicus</name>
    <dbReference type="NCBI Taxonomy" id="1859473"/>
    <lineage>
        <taxon>Bacteria</taxon>
        <taxon>Bacillati</taxon>
        <taxon>Bacillota</taxon>
        <taxon>Bacilli</taxon>
        <taxon>Lactobacillales</taxon>
        <taxon>Streptococcaceae</taxon>
        <taxon>Floricoccus</taxon>
    </lineage>
</organism>
<dbReference type="STRING" id="1859473.BG261_06270"/>
<keyword evidence="5 7" id="KW-0234">DNA repair</keyword>
<dbReference type="Pfam" id="PF02565">
    <property type="entry name" value="RecO_C"/>
    <property type="match status" value="1"/>
</dbReference>
<dbReference type="InterPro" id="IPR003717">
    <property type="entry name" value="RecO"/>
</dbReference>
<keyword evidence="4 7" id="KW-0233">DNA recombination</keyword>
<dbReference type="SUPFAM" id="SSF57863">
    <property type="entry name" value="ArfGap/RecO-like zinc finger"/>
    <property type="match status" value="1"/>
</dbReference>
<gene>
    <name evidence="7" type="primary">recO</name>
    <name evidence="9" type="ORF">BG261_06270</name>
</gene>
<dbReference type="SUPFAM" id="SSF50249">
    <property type="entry name" value="Nucleic acid-binding proteins"/>
    <property type="match status" value="1"/>
</dbReference>